<feature type="compositionally biased region" description="Polar residues" evidence="1">
    <location>
        <begin position="64"/>
        <end position="73"/>
    </location>
</feature>
<gene>
    <name evidence="2" type="ORF">VTK73DRAFT_4191</name>
</gene>
<name>A0ABR3VB42_9PEZI</name>
<feature type="region of interest" description="Disordered" evidence="1">
    <location>
        <begin position="22"/>
        <end position="74"/>
    </location>
</feature>
<keyword evidence="3" id="KW-1185">Reference proteome</keyword>
<evidence type="ECO:0000313" key="3">
    <source>
        <dbReference type="Proteomes" id="UP001586593"/>
    </source>
</evidence>
<organism evidence="2 3">
    <name type="scientific">Phialemonium thermophilum</name>
    <dbReference type="NCBI Taxonomy" id="223376"/>
    <lineage>
        <taxon>Eukaryota</taxon>
        <taxon>Fungi</taxon>
        <taxon>Dikarya</taxon>
        <taxon>Ascomycota</taxon>
        <taxon>Pezizomycotina</taxon>
        <taxon>Sordariomycetes</taxon>
        <taxon>Sordariomycetidae</taxon>
        <taxon>Cephalothecales</taxon>
        <taxon>Cephalothecaceae</taxon>
        <taxon>Phialemonium</taxon>
    </lineage>
</organism>
<feature type="region of interest" description="Disordered" evidence="1">
    <location>
        <begin position="94"/>
        <end position="113"/>
    </location>
</feature>
<evidence type="ECO:0000256" key="1">
    <source>
        <dbReference type="SAM" id="MobiDB-lite"/>
    </source>
</evidence>
<dbReference type="EMBL" id="JAZHXJ010002403">
    <property type="protein sequence ID" value="KAL1838954.1"/>
    <property type="molecule type" value="Genomic_DNA"/>
</dbReference>
<feature type="compositionally biased region" description="Basic residues" evidence="1">
    <location>
        <begin position="28"/>
        <end position="39"/>
    </location>
</feature>
<protein>
    <submittedName>
        <fullName evidence="2">Uncharacterized protein</fullName>
    </submittedName>
</protein>
<comment type="caution">
    <text evidence="2">The sequence shown here is derived from an EMBL/GenBank/DDBJ whole genome shotgun (WGS) entry which is preliminary data.</text>
</comment>
<accession>A0ABR3VB42</accession>
<feature type="region of interest" description="Disordered" evidence="1">
    <location>
        <begin position="131"/>
        <end position="150"/>
    </location>
</feature>
<proteinExistence type="predicted"/>
<sequence length="228" mass="25121">MHVVEGGHAAVGEGVDQQLGMRLLRMLRPSRRRRRRRRRGGGERRAQNGHDDFADGGGGRGGTQHVSQLASDQQDARLGEQGLVGGHVLGNVGVAGAHPAGEQDQSRRRTSARCRPRRLIRRRRRRRVEVDVGRQAGHEGQGAAFRGGRRRGSIGRHLGSLFDRKVEDAARGMPQVVGRLDRVPSREESSGRLVLFLQGPPRLWNSSAYRVASRAWHSFESFGGTDLG</sequence>
<dbReference type="Proteomes" id="UP001586593">
    <property type="component" value="Unassembled WGS sequence"/>
</dbReference>
<evidence type="ECO:0000313" key="2">
    <source>
        <dbReference type="EMBL" id="KAL1838954.1"/>
    </source>
</evidence>
<reference evidence="2 3" key="1">
    <citation type="journal article" date="2024" name="Commun. Biol.">
        <title>Comparative genomic analysis of thermophilic fungi reveals convergent evolutionary adaptations and gene losses.</title>
        <authorList>
            <person name="Steindorff A.S."/>
            <person name="Aguilar-Pontes M.V."/>
            <person name="Robinson A.J."/>
            <person name="Andreopoulos B."/>
            <person name="LaButti K."/>
            <person name="Kuo A."/>
            <person name="Mondo S."/>
            <person name="Riley R."/>
            <person name="Otillar R."/>
            <person name="Haridas S."/>
            <person name="Lipzen A."/>
            <person name="Grimwood J."/>
            <person name="Schmutz J."/>
            <person name="Clum A."/>
            <person name="Reid I.D."/>
            <person name="Moisan M.C."/>
            <person name="Butler G."/>
            <person name="Nguyen T.T.M."/>
            <person name="Dewar K."/>
            <person name="Conant G."/>
            <person name="Drula E."/>
            <person name="Henrissat B."/>
            <person name="Hansel C."/>
            <person name="Singer S."/>
            <person name="Hutchinson M.I."/>
            <person name="de Vries R.P."/>
            <person name="Natvig D.O."/>
            <person name="Powell A.J."/>
            <person name="Tsang A."/>
            <person name="Grigoriev I.V."/>
        </authorList>
    </citation>
    <scope>NUCLEOTIDE SEQUENCE [LARGE SCALE GENOMIC DNA]</scope>
    <source>
        <strain evidence="2 3">ATCC 24622</strain>
    </source>
</reference>
<feature type="compositionally biased region" description="Basic and acidic residues" evidence="1">
    <location>
        <begin position="40"/>
        <end position="53"/>
    </location>
</feature>